<evidence type="ECO:0008006" key="4">
    <source>
        <dbReference type="Google" id="ProtNLM"/>
    </source>
</evidence>
<dbReference type="EMBL" id="LQRT01000002">
    <property type="protein sequence ID" value="KZS42464.1"/>
    <property type="molecule type" value="Genomic_DNA"/>
</dbReference>
<name>A0A162CUQ0_9FLAO</name>
<dbReference type="Pfam" id="PF07676">
    <property type="entry name" value="PD40"/>
    <property type="match status" value="1"/>
</dbReference>
<dbReference type="AlphaFoldDB" id="A0A162CUQ0"/>
<organism evidence="2 3">
    <name type="scientific">Aquimarina aggregata</name>
    <dbReference type="NCBI Taxonomy" id="1642818"/>
    <lineage>
        <taxon>Bacteria</taxon>
        <taxon>Pseudomonadati</taxon>
        <taxon>Bacteroidota</taxon>
        <taxon>Flavobacteriia</taxon>
        <taxon>Flavobacteriales</taxon>
        <taxon>Flavobacteriaceae</taxon>
        <taxon>Aquimarina</taxon>
    </lineage>
</organism>
<keyword evidence="3" id="KW-1185">Reference proteome</keyword>
<evidence type="ECO:0000256" key="1">
    <source>
        <dbReference type="SAM" id="SignalP"/>
    </source>
</evidence>
<proteinExistence type="predicted"/>
<dbReference type="SUPFAM" id="SSF82171">
    <property type="entry name" value="DPP6 N-terminal domain-like"/>
    <property type="match status" value="1"/>
</dbReference>
<dbReference type="RefSeq" id="WP_066310241.1">
    <property type="nucleotide sequence ID" value="NZ_LQRT01000002.1"/>
</dbReference>
<dbReference type="Proteomes" id="UP000076715">
    <property type="component" value="Unassembled WGS sequence"/>
</dbReference>
<dbReference type="OrthoDB" id="9809364at2"/>
<accession>A0A162CUQ0</accession>
<feature type="signal peptide" evidence="1">
    <location>
        <begin position="1"/>
        <end position="20"/>
    </location>
</feature>
<comment type="caution">
    <text evidence="2">The sequence shown here is derived from an EMBL/GenBank/DDBJ whole genome shotgun (WGS) entry which is preliminary data.</text>
</comment>
<evidence type="ECO:0000313" key="2">
    <source>
        <dbReference type="EMBL" id="KZS42464.1"/>
    </source>
</evidence>
<keyword evidence="1" id="KW-0732">Signal</keyword>
<protein>
    <recommendedName>
        <fullName evidence="4">Translocation protein TolB</fullName>
    </recommendedName>
</protein>
<dbReference type="STRING" id="1642818.AWE51_03200"/>
<dbReference type="InterPro" id="IPR011659">
    <property type="entry name" value="WD40"/>
</dbReference>
<sequence>MKITKILLFTSFIWLNNAFAQKSSVNDPDFPALEDRYLGQKPPGLIPELFAPGIVSTEEYVEFGGDFTPDMKEFYFSRYGGKYKKRTLFIMQYKNHKWSSASVLSTDTEKYRDKFNPGWSEMKSLDPFKDIPIHGLSVSDKGTYYIDEYTREGDGVLKYSQLINGVREAPKPVDKVINTGKWVAHPFIAPDESYLMWDVEKEGDYGADIYISFRQKDGSWGAAINMGDTINTGLYDQSPRVTPDGKYLFFYKGDEKVRADGSKYLVGNPYWVDAQVIENLRPKQ</sequence>
<feature type="chain" id="PRO_5007833649" description="Translocation protein TolB" evidence="1">
    <location>
        <begin position="21"/>
        <end position="284"/>
    </location>
</feature>
<evidence type="ECO:0000313" key="3">
    <source>
        <dbReference type="Proteomes" id="UP000076715"/>
    </source>
</evidence>
<reference evidence="2 3" key="1">
    <citation type="submission" date="2016-01" db="EMBL/GenBank/DDBJ databases">
        <title>The draft genome sequence of Aquimarina sp. RZW4-3-2.</title>
        <authorList>
            <person name="Wang Y."/>
        </authorList>
    </citation>
    <scope>NUCLEOTIDE SEQUENCE [LARGE SCALE GENOMIC DNA]</scope>
    <source>
        <strain evidence="2 3">RZW4-3-2</strain>
    </source>
</reference>
<gene>
    <name evidence="2" type="ORF">AWE51_03200</name>
</gene>